<dbReference type="PANTHER" id="PTHR11699">
    <property type="entry name" value="ALDEHYDE DEHYDROGENASE-RELATED"/>
    <property type="match status" value="1"/>
</dbReference>
<evidence type="ECO:0000313" key="10">
    <source>
        <dbReference type="EMBL" id="TCP27813.1"/>
    </source>
</evidence>
<dbReference type="RefSeq" id="WP_132746476.1">
    <property type="nucleotide sequence ID" value="NZ_SLXK01000017.1"/>
</dbReference>
<dbReference type="InterPro" id="IPR016162">
    <property type="entry name" value="Ald_DH_N"/>
</dbReference>
<evidence type="ECO:0000256" key="5">
    <source>
        <dbReference type="ARBA" id="ARBA00066984"/>
    </source>
</evidence>
<keyword evidence="11" id="KW-1185">Reference proteome</keyword>
<dbReference type="EC" id="1.2.1.97" evidence="5"/>
<sequence length="487" mass="53486">MITKIETPEIKNFINGEWRDTEGTEMIKNLNPANQDVISIHYNGTKEDVEEAIQAADHAFSSWRQLTAPQRSEYLIQIAEKIRERNDELAKVIVNEMGKTYPEALGEVNYAAGIIDFFAAEGRRLTDKIIPADLPNVKIETRREPLGACLIITPWNFPLSIPAWKIAPALVTGNTVVLKTSSETPLTANKFMEILKDVNLPEGVVNHVLCSGRIINDFTNHEKIKAVTFTGSNAIGERIYQNASQKMKRVQLEMGGKNPLIVMDDADVDEAATLAIKGAFGQTGQACTATGKVIVHKGIYESFKNKILDQAKQIKLGYGLDEGITMGPQVSKNEQSSTLELIQSAIDEGADLLWGGKVPEDRGLQKGFFVEPAILTNVTNSMRIGQEEVFGPVINIILVDSLDEAIDAANDTVYGLSAAICTKSISAMNRALDEIEAGLVKVNMPTPGTFYQAPFGGYKSSSTETYKELGTEGTDFFTKMKTRYIKI</sequence>
<evidence type="ECO:0000256" key="2">
    <source>
        <dbReference type="ARBA" id="ARBA00023002"/>
    </source>
</evidence>
<gene>
    <name evidence="10" type="ORF">EV207_11740</name>
</gene>
<dbReference type="InterPro" id="IPR016161">
    <property type="entry name" value="Ald_DH/histidinol_DH"/>
</dbReference>
<dbReference type="InterPro" id="IPR029510">
    <property type="entry name" value="Ald_DH_CS_GLU"/>
</dbReference>
<dbReference type="OrthoDB" id="9762913at2"/>
<protein>
    <recommendedName>
        <fullName evidence="6">3-sulfolactaldehyde dehydrogenase</fullName>
        <ecNumber evidence="5">1.2.1.97</ecNumber>
    </recommendedName>
</protein>
<dbReference type="PROSITE" id="PS00070">
    <property type="entry name" value="ALDEHYDE_DEHYDR_CYS"/>
    <property type="match status" value="1"/>
</dbReference>
<name>A0A4R2NZP7_9BACL</name>
<evidence type="ECO:0000256" key="6">
    <source>
        <dbReference type="ARBA" id="ARBA00067277"/>
    </source>
</evidence>
<dbReference type="InterPro" id="IPR016163">
    <property type="entry name" value="Ald_DH_C"/>
</dbReference>
<evidence type="ECO:0000313" key="11">
    <source>
        <dbReference type="Proteomes" id="UP000295416"/>
    </source>
</evidence>
<feature type="active site" evidence="7">
    <location>
        <position position="253"/>
    </location>
</feature>
<proteinExistence type="inferred from homology"/>
<dbReference type="GO" id="GO:0016620">
    <property type="term" value="F:oxidoreductase activity, acting on the aldehyde or oxo group of donors, NAD or NADP as acceptor"/>
    <property type="evidence" value="ECO:0007669"/>
    <property type="project" value="InterPro"/>
</dbReference>
<dbReference type="AlphaFoldDB" id="A0A4R2NZP7"/>
<dbReference type="PROSITE" id="PS00687">
    <property type="entry name" value="ALDEHYDE_DEHYDR_GLU"/>
    <property type="match status" value="1"/>
</dbReference>
<evidence type="ECO:0000256" key="8">
    <source>
        <dbReference type="RuleBase" id="RU003345"/>
    </source>
</evidence>
<organism evidence="10 11">
    <name type="scientific">Scopulibacillus darangshiensis</name>
    <dbReference type="NCBI Taxonomy" id="442528"/>
    <lineage>
        <taxon>Bacteria</taxon>
        <taxon>Bacillati</taxon>
        <taxon>Bacillota</taxon>
        <taxon>Bacilli</taxon>
        <taxon>Bacillales</taxon>
        <taxon>Sporolactobacillaceae</taxon>
        <taxon>Scopulibacillus</taxon>
    </lineage>
</organism>
<evidence type="ECO:0000259" key="9">
    <source>
        <dbReference type="Pfam" id="PF00171"/>
    </source>
</evidence>
<dbReference type="Gene3D" id="3.40.605.10">
    <property type="entry name" value="Aldehyde Dehydrogenase, Chain A, domain 1"/>
    <property type="match status" value="1"/>
</dbReference>
<evidence type="ECO:0000256" key="7">
    <source>
        <dbReference type="PROSITE-ProRule" id="PRU10007"/>
    </source>
</evidence>
<accession>A0A4R2NZP7</accession>
<dbReference type="InterPro" id="IPR015590">
    <property type="entry name" value="Aldehyde_DH_dom"/>
</dbReference>
<evidence type="ECO:0000256" key="1">
    <source>
        <dbReference type="ARBA" id="ARBA00009986"/>
    </source>
</evidence>
<dbReference type="InterPro" id="IPR016160">
    <property type="entry name" value="Ald_DH_CS_CYS"/>
</dbReference>
<comment type="similarity">
    <text evidence="1 8">Belongs to the aldehyde dehydrogenase family.</text>
</comment>
<dbReference type="SUPFAM" id="SSF53720">
    <property type="entry name" value="ALDH-like"/>
    <property type="match status" value="1"/>
</dbReference>
<dbReference type="Gene3D" id="3.40.309.10">
    <property type="entry name" value="Aldehyde Dehydrogenase, Chain A, domain 2"/>
    <property type="match status" value="1"/>
</dbReference>
<comment type="catalytic activity">
    <reaction evidence="3">
        <text>(2S)-3-sulfolactaldehyde + NAD(+) + H2O = (2S)-3-sulfolactate + NADH + 2 H(+)</text>
        <dbReference type="Rhea" id="RHEA:47932"/>
        <dbReference type="ChEBI" id="CHEBI:15377"/>
        <dbReference type="ChEBI" id="CHEBI:15378"/>
        <dbReference type="ChEBI" id="CHEBI:57540"/>
        <dbReference type="ChEBI" id="CHEBI:57945"/>
        <dbReference type="ChEBI" id="CHEBI:61289"/>
        <dbReference type="ChEBI" id="CHEBI:90109"/>
        <dbReference type="EC" id="1.2.1.97"/>
    </reaction>
    <physiologicalReaction direction="left-to-right" evidence="3">
        <dbReference type="Rhea" id="RHEA:47933"/>
    </physiologicalReaction>
</comment>
<feature type="domain" description="Aldehyde dehydrogenase" evidence="9">
    <location>
        <begin position="18"/>
        <end position="482"/>
    </location>
</feature>
<comment type="caution">
    <text evidence="10">The sequence shown here is derived from an EMBL/GenBank/DDBJ whole genome shotgun (WGS) entry which is preliminary data.</text>
</comment>
<dbReference type="Proteomes" id="UP000295416">
    <property type="component" value="Unassembled WGS sequence"/>
</dbReference>
<dbReference type="Pfam" id="PF00171">
    <property type="entry name" value="Aldedh"/>
    <property type="match status" value="1"/>
</dbReference>
<dbReference type="FunFam" id="3.40.309.10:FF:000009">
    <property type="entry name" value="Aldehyde dehydrogenase A"/>
    <property type="match status" value="1"/>
</dbReference>
<dbReference type="EMBL" id="SLXK01000017">
    <property type="protein sequence ID" value="TCP27813.1"/>
    <property type="molecule type" value="Genomic_DNA"/>
</dbReference>
<dbReference type="FunFam" id="3.40.605.10:FF:000007">
    <property type="entry name" value="NAD/NADP-dependent betaine aldehyde dehydrogenase"/>
    <property type="match status" value="1"/>
</dbReference>
<keyword evidence="2 8" id="KW-0560">Oxidoreductase</keyword>
<comment type="function">
    <text evidence="4">Part of the sulfo-TAL (or sulfo-SFT) pathway, a D-sulfoquinovose degradation pathway that produces sulfolactate (SL). Catalyzes the oxidation of 3-sulfolactaldehyde (SLA) to sulfolactate (SL).</text>
</comment>
<reference evidence="10 11" key="1">
    <citation type="submission" date="2019-03" db="EMBL/GenBank/DDBJ databases">
        <title>Genomic Encyclopedia of Type Strains, Phase IV (KMG-IV): sequencing the most valuable type-strain genomes for metagenomic binning, comparative biology and taxonomic classification.</title>
        <authorList>
            <person name="Goeker M."/>
        </authorList>
    </citation>
    <scope>NUCLEOTIDE SEQUENCE [LARGE SCALE GENOMIC DNA]</scope>
    <source>
        <strain evidence="10 11">DSM 19377</strain>
    </source>
</reference>
<evidence type="ECO:0000256" key="4">
    <source>
        <dbReference type="ARBA" id="ARBA00054572"/>
    </source>
</evidence>
<evidence type="ECO:0000256" key="3">
    <source>
        <dbReference type="ARBA" id="ARBA00050326"/>
    </source>
</evidence>